<reference evidence="1 2" key="1">
    <citation type="journal article" date="2022" name="Nat. Plants">
        <title>Genomes of leafy and leafless Platanthera orchids illuminate the evolution of mycoheterotrophy.</title>
        <authorList>
            <person name="Li M.H."/>
            <person name="Liu K.W."/>
            <person name="Li Z."/>
            <person name="Lu H.C."/>
            <person name="Ye Q.L."/>
            <person name="Zhang D."/>
            <person name="Wang J.Y."/>
            <person name="Li Y.F."/>
            <person name="Zhong Z.M."/>
            <person name="Liu X."/>
            <person name="Yu X."/>
            <person name="Liu D.K."/>
            <person name="Tu X.D."/>
            <person name="Liu B."/>
            <person name="Hao Y."/>
            <person name="Liao X.Y."/>
            <person name="Jiang Y.T."/>
            <person name="Sun W.H."/>
            <person name="Chen J."/>
            <person name="Chen Y.Q."/>
            <person name="Ai Y."/>
            <person name="Zhai J.W."/>
            <person name="Wu S.S."/>
            <person name="Zhou Z."/>
            <person name="Hsiao Y.Y."/>
            <person name="Wu W.L."/>
            <person name="Chen Y.Y."/>
            <person name="Lin Y.F."/>
            <person name="Hsu J.L."/>
            <person name="Li C.Y."/>
            <person name="Wang Z.W."/>
            <person name="Zhao X."/>
            <person name="Zhong W.Y."/>
            <person name="Ma X.K."/>
            <person name="Ma L."/>
            <person name="Huang J."/>
            <person name="Chen G.Z."/>
            <person name="Huang M.Z."/>
            <person name="Huang L."/>
            <person name="Peng D.H."/>
            <person name="Luo Y.B."/>
            <person name="Zou S.Q."/>
            <person name="Chen S.P."/>
            <person name="Lan S."/>
            <person name="Tsai W.C."/>
            <person name="Van de Peer Y."/>
            <person name="Liu Z.J."/>
        </authorList>
    </citation>
    <scope>NUCLEOTIDE SEQUENCE [LARGE SCALE GENOMIC DNA]</scope>
    <source>
        <strain evidence="1">Lor287</strain>
    </source>
</reference>
<proteinExistence type="predicted"/>
<evidence type="ECO:0000313" key="2">
    <source>
        <dbReference type="Proteomes" id="UP001418222"/>
    </source>
</evidence>
<organism evidence="1 2">
    <name type="scientific">Platanthera zijinensis</name>
    <dbReference type="NCBI Taxonomy" id="2320716"/>
    <lineage>
        <taxon>Eukaryota</taxon>
        <taxon>Viridiplantae</taxon>
        <taxon>Streptophyta</taxon>
        <taxon>Embryophyta</taxon>
        <taxon>Tracheophyta</taxon>
        <taxon>Spermatophyta</taxon>
        <taxon>Magnoliopsida</taxon>
        <taxon>Liliopsida</taxon>
        <taxon>Asparagales</taxon>
        <taxon>Orchidaceae</taxon>
        <taxon>Orchidoideae</taxon>
        <taxon>Orchideae</taxon>
        <taxon>Orchidinae</taxon>
        <taxon>Platanthera</taxon>
    </lineage>
</organism>
<comment type="caution">
    <text evidence="1">The sequence shown here is derived from an EMBL/GenBank/DDBJ whole genome shotgun (WGS) entry which is preliminary data.</text>
</comment>
<accession>A0AAP0BDV6</accession>
<name>A0AAP0BDV6_9ASPA</name>
<dbReference type="Proteomes" id="UP001418222">
    <property type="component" value="Unassembled WGS sequence"/>
</dbReference>
<protein>
    <submittedName>
        <fullName evidence="1">Uncharacterized protein</fullName>
    </submittedName>
</protein>
<dbReference type="EMBL" id="JBBWWQ010000011">
    <property type="protein sequence ID" value="KAK8936263.1"/>
    <property type="molecule type" value="Genomic_DNA"/>
</dbReference>
<keyword evidence="2" id="KW-1185">Reference proteome</keyword>
<dbReference type="AlphaFoldDB" id="A0AAP0BDV6"/>
<gene>
    <name evidence="1" type="ORF">KSP39_PZI012946</name>
</gene>
<evidence type="ECO:0000313" key="1">
    <source>
        <dbReference type="EMBL" id="KAK8936263.1"/>
    </source>
</evidence>
<sequence length="193" mass="21548">MLRRRVAGAVLAVPYEQFECGRLSSSPLGPPLREWRYPLLMIVTIPKILSSVYPILSSFVELQDSIYPQSVELSSSFGGSSNIELQEETMLSLGLKEEEDAKIPCSFSEYAFFSYKSELCRNSLMSRIPPSASKIRLSPRHSCIQGDSPISSGILLRVRLLDQSPQQSSYVLPPTRTAQSAIMSTPHYQKETI</sequence>